<dbReference type="PROSITE" id="PS50113">
    <property type="entry name" value="PAC"/>
    <property type="match status" value="1"/>
</dbReference>
<dbReference type="PROSITE" id="PS50112">
    <property type="entry name" value="PAS"/>
    <property type="match status" value="1"/>
</dbReference>
<feature type="domain" description="PAS" evidence="1">
    <location>
        <begin position="9"/>
        <end position="58"/>
    </location>
</feature>
<dbReference type="Gene3D" id="3.30.450.20">
    <property type="entry name" value="PAS domain"/>
    <property type="match status" value="1"/>
</dbReference>
<dbReference type="InterPro" id="IPR013767">
    <property type="entry name" value="PAS_fold"/>
</dbReference>
<proteinExistence type="predicted"/>
<dbReference type="RefSeq" id="WP_011629569.1">
    <property type="nucleotide sequence ID" value="NC_008340.1"/>
</dbReference>
<dbReference type="CDD" id="cd00130">
    <property type="entry name" value="PAS"/>
    <property type="match status" value="1"/>
</dbReference>
<dbReference type="PROSITE" id="PS50887">
    <property type="entry name" value="GGDEF"/>
    <property type="match status" value="1"/>
</dbReference>
<dbReference type="GO" id="GO:0006355">
    <property type="term" value="P:regulation of DNA-templated transcription"/>
    <property type="evidence" value="ECO:0007669"/>
    <property type="project" value="InterPro"/>
</dbReference>
<dbReference type="EMBL" id="CP000453">
    <property type="protein sequence ID" value="ABI57175.1"/>
    <property type="molecule type" value="Genomic_DNA"/>
</dbReference>
<name>Q0A7L2_ALKEH</name>
<protein>
    <submittedName>
        <fullName evidence="4">Diguanylate cyclase with PAS/PAC sensor</fullName>
    </submittedName>
</protein>
<dbReference type="SUPFAM" id="SSF55785">
    <property type="entry name" value="PYP-like sensor domain (PAS domain)"/>
    <property type="match status" value="1"/>
</dbReference>
<dbReference type="HOGENOM" id="CLU_000445_11_4_6"/>
<dbReference type="KEGG" id="aeh:Mlg_1831"/>
<dbReference type="eggNOG" id="COG3852">
    <property type="taxonomic scope" value="Bacteria"/>
</dbReference>
<dbReference type="SUPFAM" id="SSF55073">
    <property type="entry name" value="Nucleotide cyclase"/>
    <property type="match status" value="1"/>
</dbReference>
<dbReference type="InterPro" id="IPR035965">
    <property type="entry name" value="PAS-like_dom_sf"/>
</dbReference>
<dbReference type="InterPro" id="IPR043128">
    <property type="entry name" value="Rev_trsase/Diguanyl_cyclase"/>
</dbReference>
<dbReference type="Pfam" id="PF00989">
    <property type="entry name" value="PAS"/>
    <property type="match status" value="1"/>
</dbReference>
<dbReference type="PANTHER" id="PTHR44757">
    <property type="entry name" value="DIGUANYLATE CYCLASE DGCP"/>
    <property type="match status" value="1"/>
</dbReference>
<dbReference type="InterPro" id="IPR000700">
    <property type="entry name" value="PAS-assoc_C"/>
</dbReference>
<dbReference type="InterPro" id="IPR000160">
    <property type="entry name" value="GGDEF_dom"/>
</dbReference>
<dbReference type="PANTHER" id="PTHR44757:SF4">
    <property type="entry name" value="DIGUANYLATE CYCLASE DGCE-RELATED"/>
    <property type="match status" value="1"/>
</dbReference>
<dbReference type="Proteomes" id="UP000001962">
    <property type="component" value="Chromosome"/>
</dbReference>
<evidence type="ECO:0000313" key="5">
    <source>
        <dbReference type="Proteomes" id="UP000001962"/>
    </source>
</evidence>
<evidence type="ECO:0000259" key="3">
    <source>
        <dbReference type="PROSITE" id="PS50887"/>
    </source>
</evidence>
<feature type="domain" description="PAC" evidence="2">
    <location>
        <begin position="78"/>
        <end position="130"/>
    </location>
</feature>
<evidence type="ECO:0000259" key="1">
    <source>
        <dbReference type="PROSITE" id="PS50112"/>
    </source>
</evidence>
<dbReference type="eggNOG" id="COG2199">
    <property type="taxonomic scope" value="Bacteria"/>
</dbReference>
<dbReference type="SMART" id="SM00091">
    <property type="entry name" value="PAS"/>
    <property type="match status" value="1"/>
</dbReference>
<dbReference type="AlphaFoldDB" id="Q0A7L2"/>
<dbReference type="InterPro" id="IPR000014">
    <property type="entry name" value="PAS"/>
</dbReference>
<dbReference type="InterPro" id="IPR029787">
    <property type="entry name" value="Nucleotide_cyclase"/>
</dbReference>
<organism evidence="4 5">
    <name type="scientific">Alkalilimnicola ehrlichii (strain ATCC BAA-1101 / DSM 17681 / MLHE-1)</name>
    <dbReference type="NCBI Taxonomy" id="187272"/>
    <lineage>
        <taxon>Bacteria</taxon>
        <taxon>Pseudomonadati</taxon>
        <taxon>Pseudomonadota</taxon>
        <taxon>Gammaproteobacteria</taxon>
        <taxon>Chromatiales</taxon>
        <taxon>Ectothiorhodospiraceae</taxon>
        <taxon>Alkalilimnicola</taxon>
    </lineage>
</organism>
<sequence length="316" mass="34301">MGLTFQEPLLEALPEAVVWVRPDGRIGYLNPRASQLTGWPVANARGQPLGAVLHLEEQGQPLPPEALVAQCRQLGQAGERHARLRRQDGETLEVALTGAPIQDGAGQPRGVILSFRDIGDYLKMARRLTYEASHDGLTGLVNRREALRRLERMVASAGEQCCEHALCYLDLDRFKGINDLAGHVAGDRALAEVAGRLLDCVRQRDTVARLGGDEFLVLLEHCPLLQAIRVAQVIRAAVRDYRFHWRGQTLGLGVSIGLVPVLGHGPGAEALLEVADQACYEAKRSGGIGIRVRSGRERSTCQAQEDIGGPRATITG</sequence>
<dbReference type="InterPro" id="IPR052155">
    <property type="entry name" value="Biofilm_reg_signaling"/>
</dbReference>
<dbReference type="NCBIfam" id="TIGR00229">
    <property type="entry name" value="sensory_box"/>
    <property type="match status" value="1"/>
</dbReference>
<dbReference type="SMART" id="SM00267">
    <property type="entry name" value="GGDEF"/>
    <property type="match status" value="1"/>
</dbReference>
<dbReference type="SMART" id="SM00086">
    <property type="entry name" value="PAC"/>
    <property type="match status" value="1"/>
</dbReference>
<dbReference type="Gene3D" id="3.30.70.270">
    <property type="match status" value="1"/>
</dbReference>
<dbReference type="CDD" id="cd01949">
    <property type="entry name" value="GGDEF"/>
    <property type="match status" value="1"/>
</dbReference>
<feature type="domain" description="GGDEF" evidence="3">
    <location>
        <begin position="162"/>
        <end position="295"/>
    </location>
</feature>
<reference evidence="5" key="1">
    <citation type="submission" date="2006-08" db="EMBL/GenBank/DDBJ databases">
        <title>Complete sequence of Alkalilimnicola ehrilichei MLHE-1.</title>
        <authorList>
            <person name="Copeland A."/>
            <person name="Lucas S."/>
            <person name="Lapidus A."/>
            <person name="Barry K."/>
            <person name="Detter J.C."/>
            <person name="Glavina del Rio T."/>
            <person name="Hammon N."/>
            <person name="Israni S."/>
            <person name="Dalin E."/>
            <person name="Tice H."/>
            <person name="Pitluck S."/>
            <person name="Sims D."/>
            <person name="Brettin T."/>
            <person name="Bruce D."/>
            <person name="Han C."/>
            <person name="Tapia R."/>
            <person name="Gilna P."/>
            <person name="Schmutz J."/>
            <person name="Larimer F."/>
            <person name="Land M."/>
            <person name="Hauser L."/>
            <person name="Kyrpides N."/>
            <person name="Mikhailova N."/>
            <person name="Oremland R.S."/>
            <person name="Hoeft S.E."/>
            <person name="Switzer-Blum J."/>
            <person name="Kulp T."/>
            <person name="King G."/>
            <person name="Tabita R."/>
            <person name="Witte B."/>
            <person name="Santini J.M."/>
            <person name="Basu P."/>
            <person name="Hollibaugh J.T."/>
            <person name="Xie G."/>
            <person name="Stolz J.F."/>
            <person name="Richardson P."/>
        </authorList>
    </citation>
    <scope>NUCLEOTIDE SEQUENCE [LARGE SCALE GENOMIC DNA]</scope>
    <source>
        <strain evidence="5">ATCC BAA-1101 / DSM 17681 / MLHE-1</strain>
    </source>
</reference>
<evidence type="ECO:0000313" key="4">
    <source>
        <dbReference type="EMBL" id="ABI57175.1"/>
    </source>
</evidence>
<dbReference type="OrthoDB" id="9812260at2"/>
<dbReference type="InterPro" id="IPR001610">
    <property type="entry name" value="PAC"/>
</dbReference>
<accession>Q0A7L2</accession>
<dbReference type="NCBIfam" id="TIGR00254">
    <property type="entry name" value="GGDEF"/>
    <property type="match status" value="1"/>
</dbReference>
<gene>
    <name evidence="4" type="ordered locus">Mlg_1831</name>
</gene>
<evidence type="ECO:0000259" key="2">
    <source>
        <dbReference type="PROSITE" id="PS50113"/>
    </source>
</evidence>
<keyword evidence="5" id="KW-1185">Reference proteome</keyword>
<dbReference type="Pfam" id="PF00990">
    <property type="entry name" value="GGDEF"/>
    <property type="match status" value="1"/>
</dbReference>